<evidence type="ECO:0000259" key="5">
    <source>
        <dbReference type="PROSITE" id="PS50075"/>
    </source>
</evidence>
<proteinExistence type="predicted"/>
<evidence type="ECO:0000313" key="7">
    <source>
        <dbReference type="EMBL" id="SFK44190.1"/>
    </source>
</evidence>
<dbReference type="GO" id="GO:0006633">
    <property type="term" value="P:fatty acid biosynthetic process"/>
    <property type="evidence" value="ECO:0007669"/>
    <property type="project" value="InterPro"/>
</dbReference>
<dbReference type="PANTHER" id="PTHR43775">
    <property type="entry name" value="FATTY ACID SYNTHASE"/>
    <property type="match status" value="1"/>
</dbReference>
<gene>
    <name evidence="7" type="ORF">SAMN02745775_102543</name>
</gene>
<dbReference type="SMART" id="SM00822">
    <property type="entry name" value="PKS_KR"/>
    <property type="match status" value="2"/>
</dbReference>
<keyword evidence="3" id="KW-0808">Transferase</keyword>
<evidence type="ECO:0000256" key="2">
    <source>
        <dbReference type="ARBA" id="ARBA00022553"/>
    </source>
</evidence>
<dbReference type="CDD" id="cd00833">
    <property type="entry name" value="PKS"/>
    <property type="match status" value="1"/>
</dbReference>
<dbReference type="SMART" id="SM00829">
    <property type="entry name" value="PKS_ER"/>
    <property type="match status" value="1"/>
</dbReference>
<dbReference type="Pfam" id="PF00550">
    <property type="entry name" value="PP-binding"/>
    <property type="match status" value="1"/>
</dbReference>
<dbReference type="Pfam" id="PF08659">
    <property type="entry name" value="KR"/>
    <property type="match status" value="2"/>
</dbReference>
<dbReference type="Gene3D" id="3.90.180.10">
    <property type="entry name" value="Medium-chain alcohol dehydrogenases, catalytic domain"/>
    <property type="match status" value="1"/>
</dbReference>
<keyword evidence="4" id="KW-0511">Multifunctional enzyme</keyword>
<dbReference type="SMART" id="SM00823">
    <property type="entry name" value="PKS_PP"/>
    <property type="match status" value="1"/>
</dbReference>
<dbReference type="GO" id="GO:0004312">
    <property type="term" value="F:fatty acid synthase activity"/>
    <property type="evidence" value="ECO:0007669"/>
    <property type="project" value="TreeGrafter"/>
</dbReference>
<dbReference type="Gene3D" id="3.40.50.720">
    <property type="entry name" value="NAD(P)-binding Rossmann-like Domain"/>
    <property type="match status" value="4"/>
</dbReference>
<dbReference type="InterPro" id="IPR020806">
    <property type="entry name" value="PKS_PP-bd"/>
</dbReference>
<dbReference type="GO" id="GO:0004315">
    <property type="term" value="F:3-oxoacyl-[acyl-carrier-protein] synthase activity"/>
    <property type="evidence" value="ECO:0007669"/>
    <property type="project" value="InterPro"/>
</dbReference>
<name>A0A1I3ZJT5_9PROT</name>
<dbReference type="Pfam" id="PF08240">
    <property type="entry name" value="ADH_N"/>
    <property type="match status" value="1"/>
</dbReference>
<accession>A0A1I3ZJT5</accession>
<dbReference type="InterPro" id="IPR014031">
    <property type="entry name" value="Ketoacyl_synth_C"/>
</dbReference>
<evidence type="ECO:0000313" key="8">
    <source>
        <dbReference type="Proteomes" id="UP000199473"/>
    </source>
</evidence>
<organism evidence="7 8">
    <name type="scientific">Falsiroseomonas stagni DSM 19981</name>
    <dbReference type="NCBI Taxonomy" id="1123062"/>
    <lineage>
        <taxon>Bacteria</taxon>
        <taxon>Pseudomonadati</taxon>
        <taxon>Pseudomonadota</taxon>
        <taxon>Alphaproteobacteria</taxon>
        <taxon>Acetobacterales</taxon>
        <taxon>Roseomonadaceae</taxon>
        <taxon>Falsiroseomonas</taxon>
    </lineage>
</organism>
<dbReference type="InterPro" id="IPR014030">
    <property type="entry name" value="Ketoacyl_synth_N"/>
</dbReference>
<evidence type="ECO:0000256" key="1">
    <source>
        <dbReference type="ARBA" id="ARBA00022450"/>
    </source>
</evidence>
<keyword evidence="8" id="KW-1185">Reference proteome</keyword>
<dbReference type="InterPro" id="IPR009081">
    <property type="entry name" value="PP-bd_ACP"/>
</dbReference>
<dbReference type="CDD" id="cd05195">
    <property type="entry name" value="enoyl_red"/>
    <property type="match status" value="1"/>
</dbReference>
<dbReference type="SMART" id="SM01294">
    <property type="entry name" value="PKS_PP_betabranch"/>
    <property type="match status" value="1"/>
</dbReference>
<dbReference type="PROSITE" id="PS52004">
    <property type="entry name" value="KS3_2"/>
    <property type="match status" value="1"/>
</dbReference>
<dbReference type="InterPro" id="IPR036291">
    <property type="entry name" value="NAD(P)-bd_dom_sf"/>
</dbReference>
<sequence>MSGTDPKEILRRALLEIRALKERLVAAERGGTASPAPIAITGMACRFPGAPDLAAYARLLMEGRDAIGPRPPGRWQSDADPPGGFLPDVEGFDPRFFGLSHREAAAMDPQQRLLLEVTWEALADAATTPESLAGSRAGVFIGLATHDWLRRVPEAGLDRFFGSGSSPAVAAGRIAYLLDLRGPAMTIDTACSSSLVAIHQAMRALRAGDCDAAIVGGTALMLMPSLTRSFQEAGMLSPDGRCKSFAAGADGYGRGEGCGVVLLKRLEDAQRAADPIVALLRGSAINQDGRSAGLTAPNGPAQTALIRDALRDAGMAPDDIDYVEAHGTGTPLGDPIEWHALAAAFAGRSRPLALGSVKSNIGHSEAAAGIAGLIKAALAVRDGVAPPSLHHARRNPAISGGGAPITVATTPVSGVRRAGVSAFGFSGTNAHVVVEAPPAREAPARASLPPPVFQRERLPLPPLGAAELSDRLLAADDPLLAGTGGFAHLGVLLALLGPVGPLADVVFPAGLAVSTPRRIRLRREAGGLALESTAEGEEGWTIHLAAREVTSPATPGPPPVLPPATTDAAGLYRRIAAAGFDYGDAARCLRRIGQAGETLRGVLGGTGPGLVEAAAQLAYALLPPGAPPVMLSAIPRLLPGPGRHPVEAWLRRTGSFPDGGFIADFGLVDAAGSPVLVAESARFAPLPDRSEAWTRSIAWRPVPDTATTGLASDAWIAPSGPAASLCAALLDHLRQADDRPLRIITRGAQATGRETAPPDPDQAALWGLAMAIMAERPGRACRLIDLDPDVPEAAQQAALASELARDDETAVALRGGQRLARRLEAPPRPAGPALMARLRHGQVAWDPAPAPPPGPGELRIAMVAAGLTFRDRLLASGLAPAGSPLGADGAGIVEDVGPGVQGFAVGDAVIVLAPGAIADRVTVPALRAARAPCADLIDAATMPVPYLTALAALPAVRPGDRVLVHQATSATGLAAMEILRRAGATIIATASRPRHAWLARHGVGTVMDSRALEGWDLRGVTLGFGAFPPDLVARLAPLPLVNLDKRVAGHFDLDALPADRLPALFARLQDMPPLPRHPVARERLEEALSTASPPGRAIVLLAPPPSFVVEPGGTWIVTGAASGLGRLVADWLEDRGAVACRTDLHACEGACTAQGDIADPAFVDPLVARLASGATPLRGIIHAAAITDDDALEALTQERIAAVLHAKLGGARALDAATRRHAVRLSAFVLFSSVVGVLPSARQGAYAAANAAIDQVAEARRRDGLPGLAIAWGPWSAGIGARMGARAAATWKAFGVTPILPAMGLRALPALLAAPEARCLVADRVDAAAPAAPAARSAVAIDVPLLQGILAPLLGTPDPAMLDPQAPLTALGMDSLAAVEFARALSRHLGRAIRPDFAYSHANLAQAAAALSVARAPAPRASDGFALLAPAWETVTATAGVARGWTVAGDGPIATALRDSLGTADPTALLDVTALAMTQADPAVLREALMPPLLARLQRLAGQAARIAIALPATSPITPLVEAFAIALAAEEPAWALRTIRLDPALPDPAEALLRELAVTDGETQLRLLPRQRQAMRLRSIQQAGAWQPDPDGTWLITGASGGIGRLVAADLVRRGIRRIILASRRPVAQDLPGTRVETRAIDVSDRRAVEALVEELGRAAPPLRGIIHAAGVTADGRAATTAWSRFAPAFPPKADAAHWLDLATRAMGDVELVLFSSTAAWFGLAGTTGYAAANGALAAVAAARHQAGLPARCIAWCAWQGIGMAAEESLWNDGRAPSLPGSVALQAFDAAMASAASSLVVVGSGWQPPRGSRMMAARGGHST</sequence>
<dbReference type="InterPro" id="IPR020841">
    <property type="entry name" value="PKS_Beta-ketoAc_synthase_dom"/>
</dbReference>
<dbReference type="InterPro" id="IPR057326">
    <property type="entry name" value="KR_dom"/>
</dbReference>
<dbReference type="Gene3D" id="1.10.1200.10">
    <property type="entry name" value="ACP-like"/>
    <property type="match status" value="1"/>
</dbReference>
<dbReference type="PROSITE" id="PS00606">
    <property type="entry name" value="KS3_1"/>
    <property type="match status" value="1"/>
</dbReference>
<dbReference type="SUPFAM" id="SSF51735">
    <property type="entry name" value="NAD(P)-binding Rossmann-fold domains"/>
    <property type="match status" value="4"/>
</dbReference>
<dbReference type="Pfam" id="PF00109">
    <property type="entry name" value="ketoacyl-synt"/>
    <property type="match status" value="1"/>
</dbReference>
<feature type="domain" description="Ketosynthase family 3 (KS3)" evidence="6">
    <location>
        <begin position="35"/>
        <end position="436"/>
    </location>
</feature>
<dbReference type="PANTHER" id="PTHR43775:SF51">
    <property type="entry name" value="INACTIVE PHENOLPHTHIOCEROL SYNTHESIS POLYKETIDE SYNTHASE TYPE I PKS1-RELATED"/>
    <property type="match status" value="1"/>
</dbReference>
<dbReference type="InterPro" id="IPR016039">
    <property type="entry name" value="Thiolase-like"/>
</dbReference>
<dbReference type="InterPro" id="IPR018201">
    <property type="entry name" value="Ketoacyl_synth_AS"/>
</dbReference>
<dbReference type="InterPro" id="IPR013154">
    <property type="entry name" value="ADH-like_N"/>
</dbReference>
<dbReference type="InterPro" id="IPR011032">
    <property type="entry name" value="GroES-like_sf"/>
</dbReference>
<dbReference type="Gene3D" id="3.40.47.10">
    <property type="match status" value="1"/>
</dbReference>
<evidence type="ECO:0000256" key="4">
    <source>
        <dbReference type="ARBA" id="ARBA00023268"/>
    </source>
</evidence>
<dbReference type="SUPFAM" id="SSF50129">
    <property type="entry name" value="GroES-like"/>
    <property type="match status" value="1"/>
</dbReference>
<dbReference type="RefSeq" id="WP_092958703.1">
    <property type="nucleotide sequence ID" value="NZ_FOSQ01000002.1"/>
</dbReference>
<dbReference type="InterPro" id="IPR020843">
    <property type="entry name" value="ER"/>
</dbReference>
<keyword evidence="2" id="KW-0597">Phosphoprotein</keyword>
<dbReference type="InterPro" id="IPR036736">
    <property type="entry name" value="ACP-like_sf"/>
</dbReference>
<evidence type="ECO:0000256" key="3">
    <source>
        <dbReference type="ARBA" id="ARBA00022679"/>
    </source>
</evidence>
<dbReference type="Pfam" id="PF02801">
    <property type="entry name" value="Ketoacyl-synt_C"/>
    <property type="match status" value="1"/>
</dbReference>
<dbReference type="InterPro" id="IPR050091">
    <property type="entry name" value="PKS_NRPS_Biosynth_Enz"/>
</dbReference>
<dbReference type="Proteomes" id="UP000199473">
    <property type="component" value="Unassembled WGS sequence"/>
</dbReference>
<dbReference type="EMBL" id="FOSQ01000002">
    <property type="protein sequence ID" value="SFK44190.1"/>
    <property type="molecule type" value="Genomic_DNA"/>
</dbReference>
<dbReference type="SUPFAM" id="SSF53901">
    <property type="entry name" value="Thiolase-like"/>
    <property type="match status" value="1"/>
</dbReference>
<dbReference type="GO" id="GO:0031177">
    <property type="term" value="F:phosphopantetheine binding"/>
    <property type="evidence" value="ECO:0007669"/>
    <property type="project" value="InterPro"/>
</dbReference>
<dbReference type="GO" id="GO:0016491">
    <property type="term" value="F:oxidoreductase activity"/>
    <property type="evidence" value="ECO:0007669"/>
    <property type="project" value="InterPro"/>
</dbReference>
<dbReference type="OrthoDB" id="9778690at2"/>
<dbReference type="STRING" id="1123062.SAMN02745775_102543"/>
<dbReference type="PROSITE" id="PS50075">
    <property type="entry name" value="CARRIER"/>
    <property type="match status" value="1"/>
</dbReference>
<dbReference type="InterPro" id="IPR013968">
    <property type="entry name" value="PKS_KR"/>
</dbReference>
<evidence type="ECO:0000259" key="6">
    <source>
        <dbReference type="PROSITE" id="PS52004"/>
    </source>
</evidence>
<dbReference type="SUPFAM" id="SSF47336">
    <property type="entry name" value="ACP-like"/>
    <property type="match status" value="1"/>
</dbReference>
<dbReference type="Gene3D" id="3.10.129.120">
    <property type="match status" value="1"/>
</dbReference>
<reference evidence="7 8" key="1">
    <citation type="submission" date="2016-10" db="EMBL/GenBank/DDBJ databases">
        <authorList>
            <person name="de Groot N.N."/>
        </authorList>
    </citation>
    <scope>NUCLEOTIDE SEQUENCE [LARGE SCALE GENOMIC DNA]</scope>
    <source>
        <strain evidence="7 8">DSM 19981</strain>
    </source>
</reference>
<feature type="domain" description="Carrier" evidence="5">
    <location>
        <begin position="1340"/>
        <end position="1415"/>
    </location>
</feature>
<keyword evidence="1" id="KW-0596">Phosphopantetheine</keyword>
<protein>
    <submittedName>
        <fullName evidence="7">Alcohol dehydrogenase GroES-like domain-containing protein</fullName>
    </submittedName>
</protein>
<dbReference type="SMART" id="SM00825">
    <property type="entry name" value="PKS_KS"/>
    <property type="match status" value="1"/>
</dbReference>